<proteinExistence type="predicted"/>
<name>A0A833WSY2_JUGRE</name>
<sequence>MLSLISHACLQSLTVSVSLTIRNLEEETICAVVSTDRSTSFFRSIKLPLSFYWLCADLYISDSHCLVYRTALLFQARFSLCINSKTQLFPCVDMLMFMF</sequence>
<comment type="caution">
    <text evidence="1">The sequence shown here is derived from an EMBL/GenBank/DDBJ whole genome shotgun (WGS) entry which is preliminary data.</text>
</comment>
<accession>A0A833WSY2</accession>
<gene>
    <name evidence="1" type="ORF">F2P56_036314</name>
</gene>
<dbReference type="EMBL" id="LIHL02000016">
    <property type="protein sequence ID" value="KAF5443782.1"/>
    <property type="molecule type" value="Genomic_DNA"/>
</dbReference>
<dbReference type="Gramene" id="Jr16_16330_p2">
    <property type="protein sequence ID" value="cds.Jr16_16330_p2"/>
    <property type="gene ID" value="Jr16_16330"/>
</dbReference>
<evidence type="ECO:0000313" key="2">
    <source>
        <dbReference type="Proteomes" id="UP000619265"/>
    </source>
</evidence>
<organism evidence="1 2">
    <name type="scientific">Juglans regia</name>
    <name type="common">English walnut</name>
    <dbReference type="NCBI Taxonomy" id="51240"/>
    <lineage>
        <taxon>Eukaryota</taxon>
        <taxon>Viridiplantae</taxon>
        <taxon>Streptophyta</taxon>
        <taxon>Embryophyta</taxon>
        <taxon>Tracheophyta</taxon>
        <taxon>Spermatophyta</taxon>
        <taxon>Magnoliopsida</taxon>
        <taxon>eudicotyledons</taxon>
        <taxon>Gunneridae</taxon>
        <taxon>Pentapetalae</taxon>
        <taxon>rosids</taxon>
        <taxon>fabids</taxon>
        <taxon>Fagales</taxon>
        <taxon>Juglandaceae</taxon>
        <taxon>Juglans</taxon>
    </lineage>
</organism>
<dbReference type="Proteomes" id="UP000619265">
    <property type="component" value="Unassembled WGS sequence"/>
</dbReference>
<protein>
    <submittedName>
        <fullName evidence="1">Uncharacterized protein</fullName>
    </submittedName>
</protein>
<reference evidence="1" key="2">
    <citation type="submission" date="2020-03" db="EMBL/GenBank/DDBJ databases">
        <title>Walnut 2.0.</title>
        <authorList>
            <person name="Marrano A."/>
            <person name="Britton M."/>
            <person name="Zimin A.V."/>
            <person name="Zaini P.A."/>
            <person name="Workman R."/>
            <person name="Puiu D."/>
            <person name="Bianco L."/>
            <person name="Allen B.J."/>
            <person name="Troggio M."/>
            <person name="Leslie C.A."/>
            <person name="Timp W."/>
            <person name="Dendekar A."/>
            <person name="Salzberg S.L."/>
            <person name="Neale D.B."/>
        </authorList>
    </citation>
    <scope>NUCLEOTIDE SEQUENCE</scope>
    <source>
        <tissue evidence="1">Leaves</tissue>
    </source>
</reference>
<dbReference type="AlphaFoldDB" id="A0A833WSY2"/>
<reference evidence="1" key="1">
    <citation type="submission" date="2015-10" db="EMBL/GenBank/DDBJ databases">
        <authorList>
            <person name="Martinez-Garcia P.J."/>
            <person name="Crepeau M.W."/>
            <person name="Puiu D."/>
            <person name="Gonzalez-Ibeas D."/>
            <person name="Whalen J."/>
            <person name="Stevens K."/>
            <person name="Paul R."/>
            <person name="Butterfield T."/>
            <person name="Britton M."/>
            <person name="Reagan R."/>
            <person name="Chakraborty S."/>
            <person name="Walawage S.L."/>
            <person name="Vasquez-Gross H.A."/>
            <person name="Cardeno C."/>
            <person name="Famula R."/>
            <person name="Pratt K."/>
            <person name="Kuruganti S."/>
            <person name="Aradhya M.K."/>
            <person name="Leslie C.A."/>
            <person name="Dandekar A.M."/>
            <person name="Salzberg S.L."/>
            <person name="Wegrzyn J.L."/>
            <person name="Langley C.H."/>
            <person name="Neale D.B."/>
        </authorList>
    </citation>
    <scope>NUCLEOTIDE SEQUENCE</scope>
    <source>
        <tissue evidence="1">Leaves</tissue>
    </source>
</reference>
<evidence type="ECO:0000313" key="1">
    <source>
        <dbReference type="EMBL" id="KAF5443782.1"/>
    </source>
</evidence>